<dbReference type="Proteomes" id="UP001174909">
    <property type="component" value="Unassembled WGS sequence"/>
</dbReference>
<accession>A0AA35TI98</accession>
<comment type="caution">
    <text evidence="1">The sequence shown here is derived from an EMBL/GenBank/DDBJ whole genome shotgun (WGS) entry which is preliminary data.</text>
</comment>
<gene>
    <name evidence="1" type="ORF">GBAR_LOCUS26725</name>
</gene>
<sequence length="98" mass="11435">MIETHKRCCESEDETSRIFSRNLNQLYATVIAGEFGMLCPLSVPIITWDSYLNKLSLLMFMLEQMQEELGRRRRCLRGCVSENQVLCTNILPYLFLPL</sequence>
<proteinExistence type="predicted"/>
<dbReference type="AlphaFoldDB" id="A0AA35TI98"/>
<evidence type="ECO:0000313" key="2">
    <source>
        <dbReference type="Proteomes" id="UP001174909"/>
    </source>
</evidence>
<dbReference type="EMBL" id="CASHTH010003728">
    <property type="protein sequence ID" value="CAI8048452.1"/>
    <property type="molecule type" value="Genomic_DNA"/>
</dbReference>
<protein>
    <submittedName>
        <fullName evidence="1">Uncharacterized protein</fullName>
    </submittedName>
</protein>
<organism evidence="1 2">
    <name type="scientific">Geodia barretti</name>
    <name type="common">Barrett's horny sponge</name>
    <dbReference type="NCBI Taxonomy" id="519541"/>
    <lineage>
        <taxon>Eukaryota</taxon>
        <taxon>Metazoa</taxon>
        <taxon>Porifera</taxon>
        <taxon>Demospongiae</taxon>
        <taxon>Heteroscleromorpha</taxon>
        <taxon>Tetractinellida</taxon>
        <taxon>Astrophorina</taxon>
        <taxon>Geodiidae</taxon>
        <taxon>Geodia</taxon>
    </lineage>
</organism>
<name>A0AA35TI98_GEOBA</name>
<evidence type="ECO:0000313" key="1">
    <source>
        <dbReference type="EMBL" id="CAI8048452.1"/>
    </source>
</evidence>
<reference evidence="1" key="1">
    <citation type="submission" date="2023-03" db="EMBL/GenBank/DDBJ databases">
        <authorList>
            <person name="Steffen K."/>
            <person name="Cardenas P."/>
        </authorList>
    </citation>
    <scope>NUCLEOTIDE SEQUENCE</scope>
</reference>
<keyword evidence="2" id="KW-1185">Reference proteome</keyword>